<feature type="transmembrane region" description="Helical" evidence="8">
    <location>
        <begin position="93"/>
        <end position="116"/>
    </location>
</feature>
<keyword evidence="6 8" id="KW-1133">Transmembrane helix</keyword>
<dbReference type="EMBL" id="JAQQDB010000006">
    <property type="protein sequence ID" value="MFM0517351.1"/>
    <property type="molecule type" value="Genomic_DNA"/>
</dbReference>
<feature type="transmembrane region" description="Helical" evidence="8">
    <location>
        <begin position="223"/>
        <end position="242"/>
    </location>
</feature>
<evidence type="ECO:0000256" key="4">
    <source>
        <dbReference type="ARBA" id="ARBA00022692"/>
    </source>
</evidence>
<evidence type="ECO:0000256" key="5">
    <source>
        <dbReference type="ARBA" id="ARBA00022847"/>
    </source>
</evidence>
<keyword evidence="5" id="KW-0769">Symport</keyword>
<evidence type="ECO:0000256" key="1">
    <source>
        <dbReference type="ARBA" id="ARBA00004651"/>
    </source>
</evidence>
<evidence type="ECO:0000256" key="6">
    <source>
        <dbReference type="ARBA" id="ARBA00022989"/>
    </source>
</evidence>
<dbReference type="RefSeq" id="WP_250485859.1">
    <property type="nucleotide sequence ID" value="NZ_JAQQDB010000006.1"/>
</dbReference>
<evidence type="ECO:0000313" key="10">
    <source>
        <dbReference type="EMBL" id="MFM0517351.1"/>
    </source>
</evidence>
<keyword evidence="4 8" id="KW-0812">Transmembrane</keyword>
<feature type="transmembrane region" description="Helical" evidence="8">
    <location>
        <begin position="275"/>
        <end position="296"/>
    </location>
</feature>
<feature type="transmembrane region" description="Helical" evidence="8">
    <location>
        <begin position="340"/>
        <end position="360"/>
    </location>
</feature>
<comment type="caution">
    <text evidence="10">The sequence shown here is derived from an EMBL/GenBank/DDBJ whole genome shotgun (WGS) entry which is preliminary data.</text>
</comment>
<feature type="transmembrane region" description="Helical" evidence="8">
    <location>
        <begin position="366"/>
        <end position="389"/>
    </location>
</feature>
<name>A0ABW9CFK4_9BURK</name>
<dbReference type="InterPro" id="IPR051084">
    <property type="entry name" value="H+-coupled_symporters"/>
</dbReference>
<feature type="transmembrane region" description="Helical" evidence="8">
    <location>
        <begin position="401"/>
        <end position="420"/>
    </location>
</feature>
<dbReference type="Pfam" id="PF00083">
    <property type="entry name" value="Sugar_tr"/>
    <property type="match status" value="1"/>
</dbReference>
<feature type="transmembrane region" description="Helical" evidence="8">
    <location>
        <begin position="308"/>
        <end position="328"/>
    </location>
</feature>
<keyword evidence="11" id="KW-1185">Reference proteome</keyword>
<feature type="transmembrane region" description="Helical" evidence="8">
    <location>
        <begin position="188"/>
        <end position="211"/>
    </location>
</feature>
<dbReference type="InterPro" id="IPR005828">
    <property type="entry name" value="MFS_sugar_transport-like"/>
</dbReference>
<feature type="transmembrane region" description="Helical" evidence="8">
    <location>
        <begin position="432"/>
        <end position="450"/>
    </location>
</feature>
<keyword evidence="7 8" id="KW-0472">Membrane</keyword>
<dbReference type="InterPro" id="IPR020846">
    <property type="entry name" value="MFS_dom"/>
</dbReference>
<evidence type="ECO:0000256" key="7">
    <source>
        <dbReference type="ARBA" id="ARBA00023136"/>
    </source>
</evidence>
<protein>
    <submittedName>
        <fullName evidence="10">MFS transporter</fullName>
    </submittedName>
</protein>
<reference evidence="10 11" key="1">
    <citation type="journal article" date="2024" name="Chem. Sci.">
        <title>Discovery of megapolipeptins by genome mining of a Burkholderiales bacteria collection.</title>
        <authorList>
            <person name="Paulo B.S."/>
            <person name="Recchia M.J.J."/>
            <person name="Lee S."/>
            <person name="Fergusson C.H."/>
            <person name="Romanowski S.B."/>
            <person name="Hernandez A."/>
            <person name="Krull N."/>
            <person name="Liu D.Y."/>
            <person name="Cavanagh H."/>
            <person name="Bos A."/>
            <person name="Gray C.A."/>
            <person name="Murphy B.T."/>
            <person name="Linington R.G."/>
            <person name="Eustaquio A.S."/>
        </authorList>
    </citation>
    <scope>NUCLEOTIDE SEQUENCE [LARGE SCALE GENOMIC DNA]</scope>
    <source>
        <strain evidence="10 11">RL17-374-BIF-D</strain>
    </source>
</reference>
<dbReference type="PROSITE" id="PS50850">
    <property type="entry name" value="MFS"/>
    <property type="match status" value="1"/>
</dbReference>
<proteinExistence type="predicted"/>
<dbReference type="Proteomes" id="UP001629462">
    <property type="component" value="Unassembled WGS sequence"/>
</dbReference>
<evidence type="ECO:0000259" key="9">
    <source>
        <dbReference type="PROSITE" id="PS50850"/>
    </source>
</evidence>
<gene>
    <name evidence="10" type="ORF">PQR08_07955</name>
</gene>
<feature type="transmembrane region" description="Helical" evidence="8">
    <location>
        <begin position="123"/>
        <end position="142"/>
    </location>
</feature>
<keyword evidence="2" id="KW-0813">Transport</keyword>
<dbReference type="PANTHER" id="PTHR43528">
    <property type="entry name" value="ALPHA-KETOGLUTARATE PERMEASE"/>
    <property type="match status" value="1"/>
</dbReference>
<evidence type="ECO:0000256" key="2">
    <source>
        <dbReference type="ARBA" id="ARBA00022448"/>
    </source>
</evidence>
<organism evidence="10 11">
    <name type="scientific">Caballeronia jiangsuensis</name>
    <dbReference type="NCBI Taxonomy" id="1458357"/>
    <lineage>
        <taxon>Bacteria</taxon>
        <taxon>Pseudomonadati</taxon>
        <taxon>Pseudomonadota</taxon>
        <taxon>Betaproteobacteria</taxon>
        <taxon>Burkholderiales</taxon>
        <taxon>Burkholderiaceae</taxon>
        <taxon>Caballeronia</taxon>
    </lineage>
</organism>
<dbReference type="PANTHER" id="PTHR43528:SF1">
    <property type="entry name" value="ALPHA-KETOGLUTARATE PERMEASE"/>
    <property type="match status" value="1"/>
</dbReference>
<dbReference type="SUPFAM" id="SSF103473">
    <property type="entry name" value="MFS general substrate transporter"/>
    <property type="match status" value="1"/>
</dbReference>
<evidence type="ECO:0000313" key="11">
    <source>
        <dbReference type="Proteomes" id="UP001629462"/>
    </source>
</evidence>
<dbReference type="Gene3D" id="1.20.1250.20">
    <property type="entry name" value="MFS general substrate transporter like domains"/>
    <property type="match status" value="1"/>
</dbReference>
<feature type="transmembrane region" description="Helical" evidence="8">
    <location>
        <begin position="51"/>
        <end position="73"/>
    </location>
</feature>
<evidence type="ECO:0000256" key="3">
    <source>
        <dbReference type="ARBA" id="ARBA00022475"/>
    </source>
</evidence>
<comment type="subcellular location">
    <subcellularLocation>
        <location evidence="1">Cell membrane</location>
        <topology evidence="1">Multi-pass membrane protein</topology>
    </subcellularLocation>
</comment>
<sequence>MNDGRFSGVGRKKTALLLIATERRHQWGRLVSRKAYNRSRTTMAMTARQRWTILVASTGGALEVFDFVIYGFFARNIGAAFFSRHAGTSGEMLSFMVLAIGYLSRPVGGIVFGCLGDLYGRRIAFLSSAMIASVATFLIGVLPTYSDWGIAAPVLLVLLRLIQGLCLGGELPGAVVYAVETARARPGFLCGIVFVAVNLALLLATCVNLVVQKSLAPLQMDDYGWRLGFLIGGMIGLLSFSIRRRLAETDEYARAVSARHREPFNTLFRRHFTRLVTGTGACLLVGASSGILLGYLPTYLRGLRYEQAQIIDAQISYLISVAACILVTSHLGDRVSRRQVFRLGTILSALFAPVFFIAVTNRSCNLSALYVMAGVIASLANGTYACAIAESFPLDVRFSGVATAMNLGLTLALGLTPLAANLLDARLRASPALVMVACALLSFAASFGMARNARSADATNVNIRSPLRERP</sequence>
<dbReference type="InterPro" id="IPR036259">
    <property type="entry name" value="MFS_trans_sf"/>
</dbReference>
<feature type="domain" description="Major facilitator superfamily (MFS) profile" evidence="9">
    <location>
        <begin position="52"/>
        <end position="454"/>
    </location>
</feature>
<accession>A0ABW9CFK4</accession>
<keyword evidence="3" id="KW-1003">Cell membrane</keyword>
<evidence type="ECO:0000256" key="8">
    <source>
        <dbReference type="SAM" id="Phobius"/>
    </source>
</evidence>